<keyword evidence="4" id="KW-1185">Reference proteome</keyword>
<dbReference type="GO" id="GO:0016787">
    <property type="term" value="F:hydrolase activity"/>
    <property type="evidence" value="ECO:0007669"/>
    <property type="project" value="UniProtKB-KW"/>
</dbReference>
<evidence type="ECO:0000313" key="3">
    <source>
        <dbReference type="EMBL" id="RUR01782.1"/>
    </source>
</evidence>
<dbReference type="Pfam" id="PF13472">
    <property type="entry name" value="Lipase_GDSL_2"/>
    <property type="match status" value="1"/>
</dbReference>
<dbReference type="Proteomes" id="UP000274909">
    <property type="component" value="Unassembled WGS sequence"/>
</dbReference>
<dbReference type="PANTHER" id="PTHR30383">
    <property type="entry name" value="THIOESTERASE 1/PROTEASE 1/LYSOPHOSPHOLIPASE L1"/>
    <property type="match status" value="1"/>
</dbReference>
<dbReference type="InterPro" id="IPR051532">
    <property type="entry name" value="Ester_Hydrolysis_Enzymes"/>
</dbReference>
<dbReference type="CDD" id="cd00229">
    <property type="entry name" value="SGNH_hydrolase"/>
    <property type="match status" value="1"/>
</dbReference>
<evidence type="ECO:0000313" key="4">
    <source>
        <dbReference type="Proteomes" id="UP000274909"/>
    </source>
</evidence>
<evidence type="ECO:0000259" key="2">
    <source>
        <dbReference type="Pfam" id="PF13472"/>
    </source>
</evidence>
<feature type="domain" description="SGNH hydrolase-type esterase" evidence="2">
    <location>
        <begin position="47"/>
        <end position="219"/>
    </location>
</feature>
<comment type="caution">
    <text evidence="3">The sequence shown here is derived from an EMBL/GenBank/DDBJ whole genome shotgun (WGS) entry which is preliminary data.</text>
</comment>
<dbReference type="Gene3D" id="3.40.50.1110">
    <property type="entry name" value="SGNH hydrolase"/>
    <property type="match status" value="1"/>
</dbReference>
<dbReference type="RefSeq" id="WP_127049660.1">
    <property type="nucleotide sequence ID" value="NZ_RZGZ01000002.1"/>
</dbReference>
<organism evidence="3 4">
    <name type="scientific">Labedella endophytica</name>
    <dbReference type="NCBI Taxonomy" id="1523160"/>
    <lineage>
        <taxon>Bacteria</taxon>
        <taxon>Bacillati</taxon>
        <taxon>Actinomycetota</taxon>
        <taxon>Actinomycetes</taxon>
        <taxon>Micrococcales</taxon>
        <taxon>Microbacteriaceae</taxon>
        <taxon>Labedella</taxon>
    </lineage>
</organism>
<feature type="signal peptide" evidence="1">
    <location>
        <begin position="1"/>
        <end position="27"/>
    </location>
</feature>
<reference evidence="3 4" key="1">
    <citation type="submission" date="2018-12" db="EMBL/GenBank/DDBJ databases">
        <authorList>
            <person name="Li F."/>
        </authorList>
    </citation>
    <scope>NUCLEOTIDE SEQUENCE [LARGE SCALE GENOMIC DNA]</scope>
    <source>
        <strain evidence="3 4">EGI 6500705</strain>
    </source>
</reference>
<protein>
    <submittedName>
        <fullName evidence="3">SGNH/GDSL hydrolase family protein</fullName>
    </submittedName>
</protein>
<dbReference type="PROSITE" id="PS51257">
    <property type="entry name" value="PROKAR_LIPOPROTEIN"/>
    <property type="match status" value="1"/>
</dbReference>
<dbReference type="InterPro" id="IPR013830">
    <property type="entry name" value="SGNH_hydro"/>
</dbReference>
<dbReference type="OrthoDB" id="8215557at2"/>
<dbReference type="SUPFAM" id="SSF52266">
    <property type="entry name" value="SGNH hydrolase"/>
    <property type="match status" value="1"/>
</dbReference>
<feature type="chain" id="PRO_5039477241" evidence="1">
    <location>
        <begin position="28"/>
        <end position="236"/>
    </location>
</feature>
<keyword evidence="3" id="KW-0378">Hydrolase</keyword>
<dbReference type="EMBL" id="RZGZ01000002">
    <property type="protein sequence ID" value="RUR01782.1"/>
    <property type="molecule type" value="Genomic_DNA"/>
</dbReference>
<name>A0A3S0VH32_9MICO</name>
<sequence>MPRRSRLRRTLAAIGALVLGGSLAACSATPDPESAEVPEGDGPVVAFYGDSYTLGTGASDPSARWSTVIAQQHGWREVNPSVNGLGFVNARGAFGEGSGDLPDLIIAADPDIVFVTMGLNDNFRYDSSADLIREQISADLTRLNDALPDARVIVVEPFWYTEDRPESVSTIIGWVEAAAADIDADYIPGASRWLDGHYAGSDDSWMASDGLHPDDTGYAHMAEQMDAALAALTPPL</sequence>
<keyword evidence="1" id="KW-0732">Signal</keyword>
<accession>A0A3S0VH32</accession>
<proteinExistence type="predicted"/>
<dbReference type="AlphaFoldDB" id="A0A3S0VH32"/>
<dbReference type="InterPro" id="IPR036514">
    <property type="entry name" value="SGNH_hydro_sf"/>
</dbReference>
<gene>
    <name evidence="3" type="ORF">ELQ94_10025</name>
</gene>
<evidence type="ECO:0000256" key="1">
    <source>
        <dbReference type="SAM" id="SignalP"/>
    </source>
</evidence>